<dbReference type="AlphaFoldDB" id="A0A6G1HYY7"/>
<gene>
    <name evidence="5" type="ORF">EJ06DRAFT_529400</name>
</gene>
<dbReference type="GO" id="GO:0005840">
    <property type="term" value="C:ribosome"/>
    <property type="evidence" value="ECO:0007669"/>
    <property type="project" value="UniProtKB-KW"/>
</dbReference>
<dbReference type="InterPro" id="IPR036967">
    <property type="entry name" value="Ribosomal_uS11_sf"/>
</dbReference>
<name>A0A6G1HYY7_9PEZI</name>
<dbReference type="Gene3D" id="3.30.420.80">
    <property type="entry name" value="Ribosomal protein S11"/>
    <property type="match status" value="1"/>
</dbReference>
<dbReference type="EMBL" id="ML996693">
    <property type="protein sequence ID" value="KAF2401273.1"/>
    <property type="molecule type" value="Genomic_DNA"/>
</dbReference>
<dbReference type="GO" id="GO:1990904">
    <property type="term" value="C:ribonucleoprotein complex"/>
    <property type="evidence" value="ECO:0007669"/>
    <property type="project" value="UniProtKB-KW"/>
</dbReference>
<evidence type="ECO:0000313" key="6">
    <source>
        <dbReference type="Proteomes" id="UP000799640"/>
    </source>
</evidence>
<evidence type="ECO:0000256" key="4">
    <source>
        <dbReference type="SAM" id="MobiDB-lite"/>
    </source>
</evidence>
<accession>A0A6G1HYY7</accession>
<feature type="compositionally biased region" description="Low complexity" evidence="4">
    <location>
        <begin position="96"/>
        <end position="106"/>
    </location>
</feature>
<evidence type="ECO:0000256" key="3">
    <source>
        <dbReference type="ARBA" id="ARBA00023274"/>
    </source>
</evidence>
<dbReference type="Proteomes" id="UP000799640">
    <property type="component" value="Unassembled WGS sequence"/>
</dbReference>
<sequence>MARASFGRLLESSTCTACRSRTPQNTIWRRAFSSTPRTAADDGATTPFEPPAAARDVSTKRGSLRNLADSLDRFTPHSGTSTGPSVSDALSELMGKPSTPSSFKTSTFDEPHHLHVYSTRHNTHITLTRPNNESIMSMSSGNLGFRKGQRGKYDAGFQLAAYFMKSIQDRGLLGTGTGTREPRIEKLEVIFRGFGQGREAIQKALLGNEGRNLRNRVIRVSDSTRLKIGGTRAQNPRRL</sequence>
<dbReference type="SUPFAM" id="SSF53137">
    <property type="entry name" value="Translational machinery components"/>
    <property type="match status" value="1"/>
</dbReference>
<organism evidence="5 6">
    <name type="scientific">Trichodelitschia bisporula</name>
    <dbReference type="NCBI Taxonomy" id="703511"/>
    <lineage>
        <taxon>Eukaryota</taxon>
        <taxon>Fungi</taxon>
        <taxon>Dikarya</taxon>
        <taxon>Ascomycota</taxon>
        <taxon>Pezizomycotina</taxon>
        <taxon>Dothideomycetes</taxon>
        <taxon>Dothideomycetes incertae sedis</taxon>
        <taxon>Phaeotrichales</taxon>
        <taxon>Phaeotrichaceae</taxon>
        <taxon>Trichodelitschia</taxon>
    </lineage>
</organism>
<dbReference type="InterPro" id="IPR001971">
    <property type="entry name" value="Ribosomal_uS11"/>
</dbReference>
<protein>
    <submittedName>
        <fullName evidence="5">Translational machinery component</fullName>
    </submittedName>
</protein>
<keyword evidence="2" id="KW-0689">Ribosomal protein</keyword>
<feature type="region of interest" description="Disordered" evidence="4">
    <location>
        <begin position="31"/>
        <end position="107"/>
    </location>
</feature>
<dbReference type="OrthoDB" id="1654884at2759"/>
<reference evidence="5" key="1">
    <citation type="journal article" date="2020" name="Stud. Mycol.">
        <title>101 Dothideomycetes genomes: a test case for predicting lifestyles and emergence of pathogens.</title>
        <authorList>
            <person name="Haridas S."/>
            <person name="Albert R."/>
            <person name="Binder M."/>
            <person name="Bloem J."/>
            <person name="Labutti K."/>
            <person name="Salamov A."/>
            <person name="Andreopoulos B."/>
            <person name="Baker S."/>
            <person name="Barry K."/>
            <person name="Bills G."/>
            <person name="Bluhm B."/>
            <person name="Cannon C."/>
            <person name="Castanera R."/>
            <person name="Culley D."/>
            <person name="Daum C."/>
            <person name="Ezra D."/>
            <person name="Gonzalez J."/>
            <person name="Henrissat B."/>
            <person name="Kuo A."/>
            <person name="Liang C."/>
            <person name="Lipzen A."/>
            <person name="Lutzoni F."/>
            <person name="Magnuson J."/>
            <person name="Mondo S."/>
            <person name="Nolan M."/>
            <person name="Ohm R."/>
            <person name="Pangilinan J."/>
            <person name="Park H.-J."/>
            <person name="Ramirez L."/>
            <person name="Alfaro M."/>
            <person name="Sun H."/>
            <person name="Tritt A."/>
            <person name="Yoshinaga Y."/>
            <person name="Zwiers L.-H."/>
            <person name="Turgeon B."/>
            <person name="Goodwin S."/>
            <person name="Spatafora J."/>
            <person name="Crous P."/>
            <person name="Grigoriev I."/>
        </authorList>
    </citation>
    <scope>NUCLEOTIDE SEQUENCE</scope>
    <source>
        <strain evidence="5">CBS 262.69</strain>
    </source>
</reference>
<evidence type="ECO:0000313" key="5">
    <source>
        <dbReference type="EMBL" id="KAF2401273.1"/>
    </source>
</evidence>
<dbReference type="GO" id="GO:0003735">
    <property type="term" value="F:structural constituent of ribosome"/>
    <property type="evidence" value="ECO:0007669"/>
    <property type="project" value="InterPro"/>
</dbReference>
<proteinExistence type="inferred from homology"/>
<evidence type="ECO:0000256" key="1">
    <source>
        <dbReference type="ARBA" id="ARBA00006194"/>
    </source>
</evidence>
<dbReference type="GO" id="GO:0006412">
    <property type="term" value="P:translation"/>
    <property type="evidence" value="ECO:0007669"/>
    <property type="project" value="InterPro"/>
</dbReference>
<comment type="similarity">
    <text evidence="1">Belongs to the universal ribosomal protein uS11 family.</text>
</comment>
<keyword evidence="6" id="KW-1185">Reference proteome</keyword>
<keyword evidence="3" id="KW-0687">Ribonucleoprotein</keyword>
<dbReference type="PANTHER" id="PTHR11759">
    <property type="entry name" value="40S RIBOSOMAL PROTEIN S14/30S RIBOSOMAL PROTEIN S11"/>
    <property type="match status" value="1"/>
</dbReference>
<evidence type="ECO:0000256" key="2">
    <source>
        <dbReference type="ARBA" id="ARBA00022980"/>
    </source>
</evidence>
<dbReference type="HAMAP" id="MF_01310">
    <property type="entry name" value="Ribosomal_uS11"/>
    <property type="match status" value="1"/>
</dbReference>